<evidence type="ECO:0000256" key="1">
    <source>
        <dbReference type="ARBA" id="ARBA00010746"/>
    </source>
</evidence>
<dbReference type="GO" id="GO:0048046">
    <property type="term" value="C:apoplast"/>
    <property type="evidence" value="ECO:0007669"/>
    <property type="project" value="UniProtKB-SubCell"/>
</dbReference>
<feature type="transmembrane region" description="Helical" evidence="5">
    <location>
        <begin position="94"/>
        <end position="112"/>
    </location>
</feature>
<keyword evidence="5" id="KW-0812">Transmembrane</keyword>
<feature type="transmembrane region" description="Helical" evidence="5">
    <location>
        <begin position="7"/>
        <end position="24"/>
    </location>
</feature>
<dbReference type="EMBL" id="JAUESC010000386">
    <property type="protein sequence ID" value="KAK0576355.1"/>
    <property type="molecule type" value="Genomic_DNA"/>
</dbReference>
<sequence>MVGGCSAFWMIVKSIFVYVLLYLYEVLSLKIESGGASISLLGIVDRDQDFFVNFVEQYKVFWTTQCIFSLQVYFVGQELNLWEMSVGLVEENSAVVLATLAVILLALFSPVAHNKKPQSKSHSRPWLALSLYIQQPNIPPSPPYTTNPPTQSAADAGAFVFHRTLTEGPENTSRPVGKAQGFIVPIEHFANSAFNIVYLTFDAPEFSGSLSVEAKHVEHKNREELKVVGGTGSFAFARGLAVFAQTDNHTYHVKLQLRFPNRSQTIPG</sequence>
<dbReference type="AlphaFoldDB" id="A0AA39VDT4"/>
<evidence type="ECO:0000313" key="6">
    <source>
        <dbReference type="EMBL" id="KAK0576355.1"/>
    </source>
</evidence>
<keyword evidence="7" id="KW-1185">Reference proteome</keyword>
<evidence type="ECO:0000256" key="4">
    <source>
        <dbReference type="RuleBase" id="RU363099"/>
    </source>
</evidence>
<comment type="subunit">
    <text evidence="2 4">Homodimer.</text>
</comment>
<evidence type="ECO:0000313" key="7">
    <source>
        <dbReference type="Proteomes" id="UP001168877"/>
    </source>
</evidence>
<dbReference type="PANTHER" id="PTHR21495">
    <property type="entry name" value="NUCLEOPORIN-RELATED"/>
    <property type="match status" value="1"/>
</dbReference>
<evidence type="ECO:0000256" key="3">
    <source>
        <dbReference type="ARBA" id="ARBA00022525"/>
    </source>
</evidence>
<gene>
    <name evidence="6" type="ORF">LWI29_016015</name>
</gene>
<evidence type="ECO:0000256" key="5">
    <source>
        <dbReference type="SAM" id="Phobius"/>
    </source>
</evidence>
<dbReference type="GO" id="GO:0009699">
    <property type="term" value="P:phenylpropanoid biosynthetic process"/>
    <property type="evidence" value="ECO:0007669"/>
    <property type="project" value="UniProtKB-ARBA"/>
</dbReference>
<protein>
    <recommendedName>
        <fullName evidence="4">Dirigent protein</fullName>
    </recommendedName>
</protein>
<keyword evidence="5" id="KW-1133">Transmembrane helix</keyword>
<organism evidence="6 7">
    <name type="scientific">Acer saccharum</name>
    <name type="common">Sugar maple</name>
    <dbReference type="NCBI Taxonomy" id="4024"/>
    <lineage>
        <taxon>Eukaryota</taxon>
        <taxon>Viridiplantae</taxon>
        <taxon>Streptophyta</taxon>
        <taxon>Embryophyta</taxon>
        <taxon>Tracheophyta</taxon>
        <taxon>Spermatophyta</taxon>
        <taxon>Magnoliopsida</taxon>
        <taxon>eudicotyledons</taxon>
        <taxon>Gunneridae</taxon>
        <taxon>Pentapetalae</taxon>
        <taxon>rosids</taxon>
        <taxon>malvids</taxon>
        <taxon>Sapindales</taxon>
        <taxon>Sapindaceae</taxon>
        <taxon>Hippocastanoideae</taxon>
        <taxon>Acereae</taxon>
        <taxon>Acer</taxon>
    </lineage>
</organism>
<dbReference type="InterPro" id="IPR004265">
    <property type="entry name" value="Dirigent"/>
</dbReference>
<name>A0AA39VDT4_ACESA</name>
<keyword evidence="4" id="KW-0052">Apoplast</keyword>
<accession>A0AA39VDT4</accession>
<keyword evidence="3 4" id="KW-0964">Secreted</keyword>
<proteinExistence type="inferred from homology"/>
<reference evidence="6" key="2">
    <citation type="submission" date="2023-06" db="EMBL/GenBank/DDBJ databases">
        <authorList>
            <person name="Swenson N.G."/>
            <person name="Wegrzyn J.L."/>
            <person name="Mcevoy S.L."/>
        </authorList>
    </citation>
    <scope>NUCLEOTIDE SEQUENCE</scope>
    <source>
        <strain evidence="6">NS2018</strain>
        <tissue evidence="6">Leaf</tissue>
    </source>
</reference>
<comment type="caution">
    <text evidence="6">The sequence shown here is derived from an EMBL/GenBank/DDBJ whole genome shotgun (WGS) entry which is preliminary data.</text>
</comment>
<comment type="function">
    <text evidence="4">Dirigent proteins impart stereoselectivity on the phenoxy radical-coupling reaction, yielding optically active lignans from two molecules of coniferyl alcohol in the biosynthesis of lignans, flavonolignans, and alkaloids and thus plays a central role in plant secondary metabolism.</text>
</comment>
<dbReference type="InterPro" id="IPR044859">
    <property type="entry name" value="Allene_oxi_cyc_Dirigent"/>
</dbReference>
<evidence type="ECO:0000256" key="2">
    <source>
        <dbReference type="ARBA" id="ARBA00011738"/>
    </source>
</evidence>
<reference evidence="6" key="1">
    <citation type="journal article" date="2022" name="Plant J.">
        <title>Strategies of tolerance reflected in two North American maple genomes.</title>
        <authorList>
            <person name="McEvoy S.L."/>
            <person name="Sezen U.U."/>
            <person name="Trouern-Trend A."/>
            <person name="McMahon S.M."/>
            <person name="Schaberg P.G."/>
            <person name="Yang J."/>
            <person name="Wegrzyn J.L."/>
            <person name="Swenson N.G."/>
        </authorList>
    </citation>
    <scope>NUCLEOTIDE SEQUENCE</scope>
    <source>
        <strain evidence="6">NS2018</strain>
    </source>
</reference>
<dbReference type="Pfam" id="PF03018">
    <property type="entry name" value="Dirigent"/>
    <property type="match status" value="1"/>
</dbReference>
<dbReference type="Proteomes" id="UP001168877">
    <property type="component" value="Unassembled WGS sequence"/>
</dbReference>
<dbReference type="Gene3D" id="2.40.480.10">
    <property type="entry name" value="Allene oxide cyclase-like"/>
    <property type="match status" value="1"/>
</dbReference>
<comment type="similarity">
    <text evidence="1 4">Belongs to the plant dirigent protein family.</text>
</comment>
<keyword evidence="5" id="KW-0472">Membrane</keyword>
<comment type="subcellular location">
    <subcellularLocation>
        <location evidence="4">Secreted</location>
        <location evidence="4">Extracellular space</location>
        <location evidence="4">Apoplast</location>
    </subcellularLocation>
</comment>